<keyword evidence="1" id="KW-0732">Signal</keyword>
<evidence type="ECO:0000256" key="2">
    <source>
        <dbReference type="ARBA" id="ARBA00023136"/>
    </source>
</evidence>
<dbReference type="Gene3D" id="3.30.160.150">
    <property type="entry name" value="Lipoprotein like domain"/>
    <property type="match status" value="1"/>
</dbReference>
<evidence type="ECO:0000313" key="6">
    <source>
        <dbReference type="EMBL" id="GAA6170184.1"/>
    </source>
</evidence>
<reference evidence="6 7" key="1">
    <citation type="submission" date="2024-04" db="EMBL/GenBank/DDBJ databases">
        <title>Draft genome sequence of Sessilibacter corallicola NBRC 116591.</title>
        <authorList>
            <person name="Miyakawa T."/>
            <person name="Kusuya Y."/>
            <person name="Miura T."/>
        </authorList>
    </citation>
    <scope>NUCLEOTIDE SEQUENCE [LARGE SCALE GENOMIC DNA]</scope>
    <source>
        <strain evidence="6 7">KU-00831-HH</strain>
    </source>
</reference>
<dbReference type="PANTHER" id="PTHR38098">
    <property type="entry name" value="LPS-ASSEMBLY LIPOPROTEIN LPTE"/>
    <property type="match status" value="1"/>
</dbReference>
<gene>
    <name evidence="6" type="ORF">NBRC116591_39970</name>
</gene>
<keyword evidence="4" id="KW-0998">Cell outer membrane</keyword>
<dbReference type="InterPro" id="IPR007485">
    <property type="entry name" value="LPS_assembly_LptE"/>
</dbReference>
<dbReference type="Proteomes" id="UP001465153">
    <property type="component" value="Unassembled WGS sequence"/>
</dbReference>
<sequence length="161" mass="17947">MPEDLRELALESDGVNATVIREIERAFELNKIELVDAQYAPYRMTLSDEFEERRISAVSSDGLAERISLTLSVAFVIENQDGFILGEPGKATVTRSYGFDRQNVAGKAAEEQLVKQEMRQELGQQLLRRYRFLAANGTVTKPVDNSVPVEAIDSTQPVSNP</sequence>
<proteinExistence type="predicted"/>
<keyword evidence="5" id="KW-0449">Lipoprotein</keyword>
<evidence type="ECO:0000256" key="3">
    <source>
        <dbReference type="ARBA" id="ARBA00023139"/>
    </source>
</evidence>
<comment type="caution">
    <text evidence="6">The sequence shown here is derived from an EMBL/GenBank/DDBJ whole genome shotgun (WGS) entry which is preliminary data.</text>
</comment>
<accession>A0ABQ0AEW1</accession>
<organism evidence="6 7">
    <name type="scientific">Sessilibacter corallicola</name>
    <dbReference type="NCBI Taxonomy" id="2904075"/>
    <lineage>
        <taxon>Bacteria</taxon>
        <taxon>Pseudomonadati</taxon>
        <taxon>Pseudomonadota</taxon>
        <taxon>Gammaproteobacteria</taxon>
        <taxon>Cellvibrionales</taxon>
        <taxon>Cellvibrionaceae</taxon>
        <taxon>Sessilibacter</taxon>
    </lineage>
</organism>
<keyword evidence="3" id="KW-0564">Palmitate</keyword>
<evidence type="ECO:0000256" key="1">
    <source>
        <dbReference type="ARBA" id="ARBA00022729"/>
    </source>
</evidence>
<dbReference type="PANTHER" id="PTHR38098:SF1">
    <property type="entry name" value="LPS-ASSEMBLY LIPOPROTEIN LPTE"/>
    <property type="match status" value="1"/>
</dbReference>
<name>A0ABQ0AEW1_9GAMM</name>
<evidence type="ECO:0000313" key="7">
    <source>
        <dbReference type="Proteomes" id="UP001465153"/>
    </source>
</evidence>
<keyword evidence="7" id="KW-1185">Reference proteome</keyword>
<dbReference type="EMBL" id="BAABWN010000020">
    <property type="protein sequence ID" value="GAA6170184.1"/>
    <property type="molecule type" value="Genomic_DNA"/>
</dbReference>
<dbReference type="Pfam" id="PF04390">
    <property type="entry name" value="LptE"/>
    <property type="match status" value="1"/>
</dbReference>
<keyword evidence="2" id="KW-0472">Membrane</keyword>
<protein>
    <recommendedName>
        <fullName evidence="8">LPS-assembly lipoprotein LptE</fullName>
    </recommendedName>
</protein>
<evidence type="ECO:0000256" key="4">
    <source>
        <dbReference type="ARBA" id="ARBA00023237"/>
    </source>
</evidence>
<evidence type="ECO:0000256" key="5">
    <source>
        <dbReference type="ARBA" id="ARBA00023288"/>
    </source>
</evidence>
<evidence type="ECO:0008006" key="8">
    <source>
        <dbReference type="Google" id="ProtNLM"/>
    </source>
</evidence>